<dbReference type="EMBL" id="KE647332">
    <property type="protein sequence ID" value="EQB60068.1"/>
    <property type="molecule type" value="Genomic_DNA"/>
</dbReference>
<name>T0L5W4_9MICR</name>
<proteinExistence type="predicted"/>
<sequence>MNTYKITSNKDLENNEICLNIQQELENIENFVINPENRKHSFVQNFTYISSNKSTKKIFKICICLFMIAMILLSIMLLHIWYSSSNYFLKTNSHIKLLF</sequence>
<dbReference type="VEuPathDB" id="MicrosporidiaDB:NAPIS_ORF02352"/>
<gene>
    <name evidence="2" type="ORF">NAPIS_ORF02352</name>
</gene>
<evidence type="ECO:0000256" key="1">
    <source>
        <dbReference type="SAM" id="Phobius"/>
    </source>
</evidence>
<dbReference type="AlphaFoldDB" id="T0L5W4"/>
<keyword evidence="1" id="KW-1133">Transmembrane helix</keyword>
<evidence type="ECO:0000313" key="3">
    <source>
        <dbReference type="Proteomes" id="UP000053780"/>
    </source>
</evidence>
<dbReference type="Proteomes" id="UP000053780">
    <property type="component" value="Unassembled WGS sequence"/>
</dbReference>
<keyword evidence="3" id="KW-1185">Reference proteome</keyword>
<evidence type="ECO:0000313" key="2">
    <source>
        <dbReference type="EMBL" id="EQB60068.1"/>
    </source>
</evidence>
<dbReference type="HOGENOM" id="CLU_2321015_0_0_1"/>
<keyword evidence="1" id="KW-0472">Membrane</keyword>
<accession>T0L5W4</accession>
<reference evidence="2 3" key="1">
    <citation type="journal article" date="2013" name="BMC Genomics">
        <title>Genome sequencing and comparative genomics of honey bee microsporidia, Nosema apis reveal novel insights into host-parasite interactions.</title>
        <authorList>
            <person name="Chen Yp."/>
            <person name="Pettis J.S."/>
            <person name="Zhao Y."/>
            <person name="Liu X."/>
            <person name="Tallon L.J."/>
            <person name="Sadzewicz L.D."/>
            <person name="Li R."/>
            <person name="Zheng H."/>
            <person name="Huang S."/>
            <person name="Zhang X."/>
            <person name="Hamilton M.C."/>
            <person name="Pernal S.F."/>
            <person name="Melathopoulos A.P."/>
            <person name="Yan X."/>
            <person name="Evans J.D."/>
        </authorList>
    </citation>
    <scope>NUCLEOTIDE SEQUENCE [LARGE SCALE GENOMIC DNA]</scope>
    <source>
        <strain evidence="2 3">BRL 01</strain>
    </source>
</reference>
<keyword evidence="1" id="KW-0812">Transmembrane</keyword>
<organism evidence="2 3">
    <name type="scientific">Vairimorpha apis BRL 01</name>
    <dbReference type="NCBI Taxonomy" id="1037528"/>
    <lineage>
        <taxon>Eukaryota</taxon>
        <taxon>Fungi</taxon>
        <taxon>Fungi incertae sedis</taxon>
        <taxon>Microsporidia</taxon>
        <taxon>Nosematidae</taxon>
        <taxon>Vairimorpha</taxon>
    </lineage>
</organism>
<protein>
    <submittedName>
        <fullName evidence="2">Uncharacterized protein</fullName>
    </submittedName>
</protein>
<feature type="transmembrane region" description="Helical" evidence="1">
    <location>
        <begin position="58"/>
        <end position="82"/>
    </location>
</feature>